<name>A0AAQ3PGV9_PASNO</name>
<evidence type="ECO:0000256" key="1">
    <source>
        <dbReference type="SAM" id="MobiDB-lite"/>
    </source>
</evidence>
<evidence type="ECO:0000313" key="3">
    <source>
        <dbReference type="Proteomes" id="UP001341281"/>
    </source>
</evidence>
<dbReference type="PANTHER" id="PTHR35317">
    <property type="entry name" value="OS04G0629600 PROTEIN"/>
    <property type="match status" value="1"/>
</dbReference>
<dbReference type="PANTHER" id="PTHR35317:SF41">
    <property type="entry name" value="RNA-DIRECTED DNA POLYMERASE"/>
    <property type="match status" value="1"/>
</dbReference>
<gene>
    <name evidence="2" type="ORF">U9M48_001804</name>
</gene>
<dbReference type="Pfam" id="PF14223">
    <property type="entry name" value="Retrotran_gag_2"/>
    <property type="match status" value="1"/>
</dbReference>
<dbReference type="GO" id="GO:0008270">
    <property type="term" value="F:zinc ion binding"/>
    <property type="evidence" value="ECO:0007669"/>
    <property type="project" value="InterPro"/>
</dbReference>
<keyword evidence="3" id="KW-1185">Reference proteome</keyword>
<organism evidence="2 3">
    <name type="scientific">Paspalum notatum var. saurae</name>
    <dbReference type="NCBI Taxonomy" id="547442"/>
    <lineage>
        <taxon>Eukaryota</taxon>
        <taxon>Viridiplantae</taxon>
        <taxon>Streptophyta</taxon>
        <taxon>Embryophyta</taxon>
        <taxon>Tracheophyta</taxon>
        <taxon>Spermatophyta</taxon>
        <taxon>Magnoliopsida</taxon>
        <taxon>Liliopsida</taxon>
        <taxon>Poales</taxon>
        <taxon>Poaceae</taxon>
        <taxon>PACMAD clade</taxon>
        <taxon>Panicoideae</taxon>
        <taxon>Andropogonodae</taxon>
        <taxon>Paspaleae</taxon>
        <taxon>Paspalinae</taxon>
        <taxon>Paspalum</taxon>
    </lineage>
</organism>
<evidence type="ECO:0000313" key="2">
    <source>
        <dbReference type="EMBL" id="WVZ50562.1"/>
    </source>
</evidence>
<evidence type="ECO:0008006" key="4">
    <source>
        <dbReference type="Google" id="ProtNLM"/>
    </source>
</evidence>
<sequence length="181" mass="20747">MYMGDSEKFSEFALKVIGVVNKIRNLGTKVENVTVVEKLLRSVPNKFQPIVCTIEQWGDVETMSVAEVVGRLRAFEESLKPWHREREEEKLLMAMRHERRLTRAEWEAIVAEEKRKSDGSGDSGNKGDDKKKYREEVPFDKSKIDCCNYGEFGHFADGCEKPKKMTKGMAHLAITGTDCWI</sequence>
<feature type="region of interest" description="Disordered" evidence="1">
    <location>
        <begin position="112"/>
        <end position="134"/>
    </location>
</feature>
<proteinExistence type="predicted"/>
<dbReference type="GO" id="GO:0003676">
    <property type="term" value="F:nucleic acid binding"/>
    <property type="evidence" value="ECO:0007669"/>
    <property type="project" value="InterPro"/>
</dbReference>
<reference evidence="2 3" key="1">
    <citation type="submission" date="2024-02" db="EMBL/GenBank/DDBJ databases">
        <title>High-quality chromosome-scale genome assembly of Pensacola bahiagrass (Paspalum notatum Flugge var. saurae).</title>
        <authorList>
            <person name="Vega J.M."/>
            <person name="Podio M."/>
            <person name="Orjuela J."/>
            <person name="Siena L.A."/>
            <person name="Pessino S.C."/>
            <person name="Combes M.C."/>
            <person name="Mariac C."/>
            <person name="Albertini E."/>
            <person name="Pupilli F."/>
            <person name="Ortiz J.P.A."/>
            <person name="Leblanc O."/>
        </authorList>
    </citation>
    <scope>NUCLEOTIDE SEQUENCE [LARGE SCALE GENOMIC DNA]</scope>
    <source>
        <strain evidence="2">R1</strain>
        <tissue evidence="2">Leaf</tissue>
    </source>
</reference>
<accession>A0AAQ3PGV9</accession>
<dbReference type="EMBL" id="CP144745">
    <property type="protein sequence ID" value="WVZ50562.1"/>
    <property type="molecule type" value="Genomic_DNA"/>
</dbReference>
<dbReference type="InterPro" id="IPR036875">
    <property type="entry name" value="Znf_CCHC_sf"/>
</dbReference>
<protein>
    <recommendedName>
        <fullName evidence="4">CCHC-type domain-containing protein</fullName>
    </recommendedName>
</protein>
<dbReference type="AlphaFoldDB" id="A0AAQ3PGV9"/>
<dbReference type="SUPFAM" id="SSF57756">
    <property type="entry name" value="Retrovirus zinc finger-like domains"/>
    <property type="match status" value="1"/>
</dbReference>
<dbReference type="Proteomes" id="UP001341281">
    <property type="component" value="Chromosome 01"/>
</dbReference>